<gene>
    <name evidence="1" type="ORF">EZS28_042573</name>
</gene>
<protein>
    <recommendedName>
        <fullName evidence="3">Right handed beta helix domain-containing protein</fullName>
    </recommendedName>
</protein>
<dbReference type="SUPFAM" id="SSF51126">
    <property type="entry name" value="Pectin lyase-like"/>
    <property type="match status" value="1"/>
</dbReference>
<dbReference type="AlphaFoldDB" id="A0A5J4TV47"/>
<dbReference type="InterPro" id="IPR011050">
    <property type="entry name" value="Pectin_lyase_fold/virulence"/>
</dbReference>
<comment type="caution">
    <text evidence="1">The sequence shown here is derived from an EMBL/GenBank/DDBJ whole genome shotgun (WGS) entry which is preliminary data.</text>
</comment>
<name>A0A5J4TV47_9EUKA</name>
<feature type="non-terminal residue" evidence="1">
    <location>
        <position position="1"/>
    </location>
</feature>
<organism evidence="1 2">
    <name type="scientific">Streblomastix strix</name>
    <dbReference type="NCBI Taxonomy" id="222440"/>
    <lineage>
        <taxon>Eukaryota</taxon>
        <taxon>Metamonada</taxon>
        <taxon>Preaxostyla</taxon>
        <taxon>Oxymonadida</taxon>
        <taxon>Streblomastigidae</taxon>
        <taxon>Streblomastix</taxon>
    </lineage>
</organism>
<dbReference type="Proteomes" id="UP000324800">
    <property type="component" value="Unassembled WGS sequence"/>
</dbReference>
<evidence type="ECO:0000313" key="2">
    <source>
        <dbReference type="Proteomes" id="UP000324800"/>
    </source>
</evidence>
<evidence type="ECO:0000313" key="1">
    <source>
        <dbReference type="EMBL" id="KAA6361900.1"/>
    </source>
</evidence>
<feature type="non-terminal residue" evidence="1">
    <location>
        <position position="503"/>
    </location>
</feature>
<evidence type="ECO:0008006" key="3">
    <source>
        <dbReference type="Google" id="ProtNLM"/>
    </source>
</evidence>
<dbReference type="EMBL" id="SNRW01024910">
    <property type="protein sequence ID" value="KAA6361900.1"/>
    <property type="molecule type" value="Genomic_DNA"/>
</dbReference>
<accession>A0A5J4TV47</accession>
<sequence length="503" mass="52502">LIAPPLSSEQQFKNCKTLLNSSSPTYGWGGAIFLWTAQTLSSSNFQLTSLTFVGCEAVNKAGHHIHIQSPSTNATGSAIKNGNLLTVSGGTDLYTTSNYNFEYMGIDTSNAGTGTIDPQYHLDLFRQHYISNVPNPCYIDASTIGVDQPDCGGLRYKCKTIAYAIDRNTLPPSGTAPSKDINFVIILMTIPSSDNNLQISLPTTYNNYITIQSNGYIAGGTGYTKYKITSSSQTNSLFQVTGAGRVELLGLQFDNLKTSSPAASAPFISVQNGGTSIQSMIIDSCEFALAGSSNLAHSIISVNGGKISIQKTTFVNYKFDGVMSAIVIQSSSSVISVVELVNVDFTDITQSGTGNGACINCILNSGSSLKTNDSSTFTRCKANSGFGGGIYSTIIDGQIELNKVTFSSCESKSGGAVYSTVSGSGQLSITNQCQFTSCTSSDGNGGGVYASLSSISDSGGIYISGTSSTFTSCTSPISSGLGGAIYLDLSIGTESKYDLTGAS</sequence>
<proteinExistence type="predicted"/>
<reference evidence="1 2" key="1">
    <citation type="submission" date="2019-03" db="EMBL/GenBank/DDBJ databases">
        <title>Single cell metagenomics reveals metabolic interactions within the superorganism composed of flagellate Streblomastix strix and complex community of Bacteroidetes bacteria on its surface.</title>
        <authorList>
            <person name="Treitli S.C."/>
            <person name="Kolisko M."/>
            <person name="Husnik F."/>
            <person name="Keeling P."/>
            <person name="Hampl V."/>
        </authorList>
    </citation>
    <scope>NUCLEOTIDE SEQUENCE [LARGE SCALE GENOMIC DNA]</scope>
    <source>
        <strain evidence="1">ST1C</strain>
    </source>
</reference>